<dbReference type="SMART" id="SM00052">
    <property type="entry name" value="EAL"/>
    <property type="match status" value="1"/>
</dbReference>
<dbReference type="GO" id="GO:0071111">
    <property type="term" value="F:cyclic-guanylate-specific phosphodiesterase activity"/>
    <property type="evidence" value="ECO:0007669"/>
    <property type="project" value="InterPro"/>
</dbReference>
<organism evidence="2 3">
    <name type="scientific">Microbacterium kyungheense</name>
    <dbReference type="NCBI Taxonomy" id="1263636"/>
    <lineage>
        <taxon>Bacteria</taxon>
        <taxon>Bacillati</taxon>
        <taxon>Actinomycetota</taxon>
        <taxon>Actinomycetes</taxon>
        <taxon>Micrococcales</taxon>
        <taxon>Microbacteriaceae</taxon>
        <taxon>Microbacterium</taxon>
    </lineage>
</organism>
<dbReference type="Gene3D" id="3.20.20.450">
    <property type="entry name" value="EAL domain"/>
    <property type="match status" value="1"/>
</dbReference>
<feature type="domain" description="EAL" evidence="1">
    <location>
        <begin position="4"/>
        <end position="263"/>
    </location>
</feature>
<evidence type="ECO:0000313" key="2">
    <source>
        <dbReference type="EMBL" id="TQM23678.1"/>
    </source>
</evidence>
<proteinExistence type="predicted"/>
<reference evidence="2 3" key="1">
    <citation type="submission" date="2019-06" db="EMBL/GenBank/DDBJ databases">
        <title>Sequencing the genomes of 1000 actinobacteria strains.</title>
        <authorList>
            <person name="Klenk H.-P."/>
        </authorList>
    </citation>
    <scope>NUCLEOTIDE SEQUENCE [LARGE SCALE GENOMIC DNA]</scope>
    <source>
        <strain evidence="2 3">DSM 105492</strain>
    </source>
</reference>
<accession>A0A543EQ09</accession>
<protein>
    <submittedName>
        <fullName evidence="2">EAL domain-containing protein (Putative c-di-GMP-specific phosphodiesterase class I)</fullName>
    </submittedName>
</protein>
<dbReference type="AlphaFoldDB" id="A0A543EQ09"/>
<dbReference type="PROSITE" id="PS50883">
    <property type="entry name" value="EAL"/>
    <property type="match status" value="1"/>
</dbReference>
<sequence>MLSSLRLTTDLRTAVAGGELSVAYQGQYDLGATAESGDTLAAVPASVEALCRWHHPEQGPISPEVFIPLAERGGFLDEVDGYVFSRAAEQISEWRDGGHDVGFAVNVSPAHFSSRYADAVMIRLDELDLDPAALTVEITEAPLPQLRAPMLSAIESLHQAGVTISVDDFAASDTTVAMLESLPIDEVKLDRSLTQRVDAAADDAIATVVETSAGHGWRVVAEGIETLADLARAVARGCDRGQGYLWGMPLSADAMSGVLRGVGPAAV</sequence>
<dbReference type="SUPFAM" id="SSF141868">
    <property type="entry name" value="EAL domain-like"/>
    <property type="match status" value="1"/>
</dbReference>
<dbReference type="EMBL" id="VFPE01000005">
    <property type="protein sequence ID" value="TQM23678.1"/>
    <property type="molecule type" value="Genomic_DNA"/>
</dbReference>
<dbReference type="PANTHER" id="PTHR33121">
    <property type="entry name" value="CYCLIC DI-GMP PHOSPHODIESTERASE PDEF"/>
    <property type="match status" value="1"/>
</dbReference>
<evidence type="ECO:0000313" key="3">
    <source>
        <dbReference type="Proteomes" id="UP000320235"/>
    </source>
</evidence>
<dbReference type="InterPro" id="IPR035919">
    <property type="entry name" value="EAL_sf"/>
</dbReference>
<dbReference type="InterPro" id="IPR001633">
    <property type="entry name" value="EAL_dom"/>
</dbReference>
<name>A0A543EQ09_9MICO</name>
<keyword evidence="3" id="KW-1185">Reference proteome</keyword>
<dbReference type="PANTHER" id="PTHR33121:SF79">
    <property type="entry name" value="CYCLIC DI-GMP PHOSPHODIESTERASE PDED-RELATED"/>
    <property type="match status" value="1"/>
</dbReference>
<evidence type="ECO:0000259" key="1">
    <source>
        <dbReference type="PROSITE" id="PS50883"/>
    </source>
</evidence>
<dbReference type="InterPro" id="IPR050706">
    <property type="entry name" value="Cyclic-di-GMP_PDE-like"/>
</dbReference>
<dbReference type="OrthoDB" id="23692at2"/>
<gene>
    <name evidence="2" type="ORF">FB391_3068</name>
</gene>
<dbReference type="Pfam" id="PF00563">
    <property type="entry name" value="EAL"/>
    <property type="match status" value="1"/>
</dbReference>
<dbReference type="CDD" id="cd01948">
    <property type="entry name" value="EAL"/>
    <property type="match status" value="1"/>
</dbReference>
<comment type="caution">
    <text evidence="2">The sequence shown here is derived from an EMBL/GenBank/DDBJ whole genome shotgun (WGS) entry which is preliminary data.</text>
</comment>
<dbReference type="Proteomes" id="UP000320235">
    <property type="component" value="Unassembled WGS sequence"/>
</dbReference>
<dbReference type="RefSeq" id="WP_141895772.1">
    <property type="nucleotide sequence ID" value="NZ_BAABLH010000002.1"/>
</dbReference>